<organism evidence="1 2">
    <name type="scientific">candidate division WOR_3 bacterium SM1_77</name>
    <dbReference type="NCBI Taxonomy" id="1703778"/>
    <lineage>
        <taxon>Bacteria</taxon>
        <taxon>Bacteria division WOR-3</taxon>
    </lineage>
</organism>
<dbReference type="AlphaFoldDB" id="A0A0S8JVQ3"/>
<sequence length="92" mass="10855">MIILVLVAFWDYSYNLDIGFSYDNNVYAYSQPYIDDFLNGVRPYRFPFEAYDDAVTGVDFSLLVRNKFFGKRTTTFNFSLNTDNFLINNQKN</sequence>
<feature type="non-terminal residue" evidence="1">
    <location>
        <position position="92"/>
    </location>
</feature>
<evidence type="ECO:0000313" key="1">
    <source>
        <dbReference type="EMBL" id="KPL13911.1"/>
    </source>
</evidence>
<protein>
    <submittedName>
        <fullName evidence="1">Uncharacterized protein</fullName>
    </submittedName>
</protein>
<proteinExistence type="predicted"/>
<evidence type="ECO:0000313" key="2">
    <source>
        <dbReference type="Proteomes" id="UP000050975"/>
    </source>
</evidence>
<name>A0A0S8JVQ3_UNCW3</name>
<dbReference type="EMBL" id="LJVE01000077">
    <property type="protein sequence ID" value="KPL13911.1"/>
    <property type="molecule type" value="Genomic_DNA"/>
</dbReference>
<dbReference type="Proteomes" id="UP000050975">
    <property type="component" value="Unassembled WGS sequence"/>
</dbReference>
<comment type="caution">
    <text evidence="1">The sequence shown here is derived from an EMBL/GenBank/DDBJ whole genome shotgun (WGS) entry which is preliminary data.</text>
</comment>
<accession>A0A0S8JVQ3</accession>
<gene>
    <name evidence="1" type="ORF">AMJ74_04385</name>
</gene>
<reference evidence="1 2" key="1">
    <citation type="journal article" date="2015" name="Microbiome">
        <title>Genomic resolution of linkages in carbon, nitrogen, and sulfur cycling among widespread estuary sediment bacteria.</title>
        <authorList>
            <person name="Baker B.J."/>
            <person name="Lazar C.S."/>
            <person name="Teske A.P."/>
            <person name="Dick G.J."/>
        </authorList>
    </citation>
    <scope>NUCLEOTIDE SEQUENCE [LARGE SCALE GENOMIC DNA]</scope>
    <source>
        <strain evidence="1">SM1_77</strain>
    </source>
</reference>